<dbReference type="GO" id="GO:0042773">
    <property type="term" value="P:ATP synthesis coupled electron transport"/>
    <property type="evidence" value="ECO:0007669"/>
    <property type="project" value="InterPro"/>
</dbReference>
<dbReference type="InterPro" id="IPR001750">
    <property type="entry name" value="ND/Mrp_TM"/>
</dbReference>
<keyword evidence="3 5" id="KW-1133">Transmembrane helix</keyword>
<keyword evidence="4 5" id="KW-0472">Membrane</keyword>
<keyword evidence="5" id="KW-1278">Translocase</keyword>
<feature type="transmembrane region" description="Helical" evidence="5">
    <location>
        <begin position="364"/>
        <end position="381"/>
    </location>
</feature>
<feature type="transmembrane region" description="Helical" evidence="5">
    <location>
        <begin position="71"/>
        <end position="93"/>
    </location>
</feature>
<keyword evidence="5" id="KW-0520">NAD</keyword>
<dbReference type="GO" id="GO:0008137">
    <property type="term" value="F:NADH dehydrogenase (ubiquinone) activity"/>
    <property type="evidence" value="ECO:0007669"/>
    <property type="project" value="InterPro"/>
</dbReference>
<comment type="catalytic activity">
    <reaction evidence="5">
        <text>a quinone + NADH + 5 H(+)(in) = a quinol + NAD(+) + 4 H(+)(out)</text>
        <dbReference type="Rhea" id="RHEA:57888"/>
        <dbReference type="ChEBI" id="CHEBI:15378"/>
        <dbReference type="ChEBI" id="CHEBI:24646"/>
        <dbReference type="ChEBI" id="CHEBI:57540"/>
        <dbReference type="ChEBI" id="CHEBI:57945"/>
        <dbReference type="ChEBI" id="CHEBI:132124"/>
    </reaction>
</comment>
<feature type="transmembrane region" description="Helical" evidence="5">
    <location>
        <begin position="401"/>
        <end position="422"/>
    </location>
</feature>
<keyword evidence="5" id="KW-0813">Transport</keyword>
<gene>
    <name evidence="5 8" type="primary">nuoN</name>
    <name evidence="8" type="ORF">NBG4_140021</name>
</gene>
<feature type="transmembrane region" description="Helical" evidence="5">
    <location>
        <begin position="123"/>
        <end position="145"/>
    </location>
</feature>
<feature type="transmembrane region" description="Helical" evidence="5">
    <location>
        <begin position="38"/>
        <end position="65"/>
    </location>
</feature>
<feature type="transmembrane region" description="Helical" evidence="5">
    <location>
        <begin position="12"/>
        <end position="31"/>
    </location>
</feature>
<feature type="transmembrane region" description="Helical" evidence="5">
    <location>
        <begin position="443"/>
        <end position="464"/>
    </location>
</feature>
<dbReference type="Pfam" id="PF00361">
    <property type="entry name" value="Proton_antipo_M"/>
    <property type="match status" value="1"/>
</dbReference>
<dbReference type="Proteomes" id="UP000245125">
    <property type="component" value="Unassembled WGS sequence"/>
</dbReference>
<keyword evidence="9" id="KW-1185">Reference proteome</keyword>
<feature type="transmembrane region" description="Helical" evidence="5">
    <location>
        <begin position="236"/>
        <end position="260"/>
    </location>
</feature>
<feature type="transmembrane region" description="Helical" evidence="5">
    <location>
        <begin position="200"/>
        <end position="224"/>
    </location>
</feature>
<evidence type="ECO:0000256" key="3">
    <source>
        <dbReference type="ARBA" id="ARBA00022989"/>
    </source>
</evidence>
<comment type="subunit">
    <text evidence="5">NDH-1 is composed of 14 different subunits. Subunits NuoA, H, J, K, L, M, N constitute the membrane sector of the complex.</text>
</comment>
<comment type="subcellular location">
    <subcellularLocation>
        <location evidence="5">Cell membrane</location>
        <topology evidence="5">Multi-pass membrane protein</topology>
    </subcellularLocation>
    <subcellularLocation>
        <location evidence="1">Endomembrane system</location>
        <topology evidence="1">Multi-pass membrane protein</topology>
    </subcellularLocation>
    <subcellularLocation>
        <location evidence="6">Membrane</location>
        <topology evidence="6">Multi-pass membrane protein</topology>
    </subcellularLocation>
</comment>
<dbReference type="OrthoDB" id="9805769at2"/>
<accession>A0A2U3QEV8</accession>
<proteinExistence type="inferred from homology"/>
<evidence type="ECO:0000313" key="8">
    <source>
        <dbReference type="EMBL" id="SPP99961.1"/>
    </source>
</evidence>
<dbReference type="NCBIfam" id="TIGR01770">
    <property type="entry name" value="NDH_I_N"/>
    <property type="match status" value="1"/>
</dbReference>
<feature type="transmembrane region" description="Helical" evidence="5">
    <location>
        <begin position="295"/>
        <end position="316"/>
    </location>
</feature>
<dbReference type="GO" id="GO:0012505">
    <property type="term" value="C:endomembrane system"/>
    <property type="evidence" value="ECO:0007669"/>
    <property type="project" value="UniProtKB-SubCell"/>
</dbReference>
<evidence type="ECO:0000256" key="1">
    <source>
        <dbReference type="ARBA" id="ARBA00004127"/>
    </source>
</evidence>
<evidence type="ECO:0000259" key="7">
    <source>
        <dbReference type="Pfam" id="PF00361"/>
    </source>
</evidence>
<keyword evidence="5" id="KW-0830">Ubiquinone</keyword>
<keyword evidence="5" id="KW-0874">Quinone</keyword>
<dbReference type="AlphaFoldDB" id="A0A2U3QEV8"/>
<evidence type="ECO:0000256" key="2">
    <source>
        <dbReference type="ARBA" id="ARBA00022692"/>
    </source>
</evidence>
<evidence type="ECO:0000256" key="6">
    <source>
        <dbReference type="RuleBase" id="RU000320"/>
    </source>
</evidence>
<dbReference type="InterPro" id="IPR010096">
    <property type="entry name" value="NADH-Q_OxRdtase_suN/2"/>
</dbReference>
<feature type="transmembrane region" description="Helical" evidence="5">
    <location>
        <begin position="100"/>
        <end position="117"/>
    </location>
</feature>
<feature type="domain" description="NADH:quinone oxidoreductase/Mrp antiporter transmembrane" evidence="7">
    <location>
        <begin position="119"/>
        <end position="415"/>
    </location>
</feature>
<keyword evidence="2 5" id="KW-0812">Transmembrane</keyword>
<feature type="transmembrane region" description="Helical" evidence="5">
    <location>
        <begin position="157"/>
        <end position="180"/>
    </location>
</feature>
<evidence type="ECO:0000256" key="4">
    <source>
        <dbReference type="ARBA" id="ARBA00023136"/>
    </source>
</evidence>
<feature type="transmembrane region" description="Helical" evidence="5">
    <location>
        <begin position="322"/>
        <end position="343"/>
    </location>
</feature>
<protein>
    <recommendedName>
        <fullName evidence="5">NADH-quinone oxidoreductase subunit N</fullName>
        <ecNumber evidence="5">7.1.1.-</ecNumber>
    </recommendedName>
    <alternativeName>
        <fullName evidence="5">NADH dehydrogenase I subunit N</fullName>
    </alternativeName>
    <alternativeName>
        <fullName evidence="5">NDH-1 subunit N</fullName>
    </alternativeName>
</protein>
<dbReference type="PANTHER" id="PTHR22773">
    <property type="entry name" value="NADH DEHYDROGENASE"/>
    <property type="match status" value="1"/>
</dbReference>
<keyword evidence="8" id="KW-0560">Oxidoreductase</keyword>
<name>A0A2U3QEV8_9BACT</name>
<keyword evidence="5" id="KW-1003">Cell membrane</keyword>
<dbReference type="GO" id="GO:0005886">
    <property type="term" value="C:plasma membrane"/>
    <property type="evidence" value="ECO:0007669"/>
    <property type="project" value="UniProtKB-SubCell"/>
</dbReference>
<organism evidence="8 9">
    <name type="scientific">Candidatus Sulfobium mesophilum</name>
    <dbReference type="NCBI Taxonomy" id="2016548"/>
    <lineage>
        <taxon>Bacteria</taxon>
        <taxon>Pseudomonadati</taxon>
        <taxon>Nitrospirota</taxon>
        <taxon>Nitrospiria</taxon>
        <taxon>Nitrospirales</taxon>
        <taxon>Nitrospiraceae</taxon>
        <taxon>Candidatus Sulfobium</taxon>
    </lineage>
</organism>
<evidence type="ECO:0000313" key="9">
    <source>
        <dbReference type="Proteomes" id="UP000245125"/>
    </source>
</evidence>
<comment type="similarity">
    <text evidence="5">Belongs to the complex I subunit 2 family.</text>
</comment>
<evidence type="ECO:0000256" key="5">
    <source>
        <dbReference type="HAMAP-Rule" id="MF_00445"/>
    </source>
</evidence>
<reference evidence="9" key="1">
    <citation type="submission" date="2018-03" db="EMBL/GenBank/DDBJ databases">
        <authorList>
            <person name="Zecchin S."/>
        </authorList>
    </citation>
    <scope>NUCLEOTIDE SEQUENCE [LARGE SCALE GENOMIC DNA]</scope>
</reference>
<dbReference type="EMBL" id="OUUY01000046">
    <property type="protein sequence ID" value="SPP99961.1"/>
    <property type="molecule type" value="Genomic_DNA"/>
</dbReference>
<dbReference type="HAMAP" id="MF_00445">
    <property type="entry name" value="NDH1_NuoN_1"/>
    <property type="match status" value="1"/>
</dbReference>
<dbReference type="GO" id="GO:0050136">
    <property type="term" value="F:NADH dehydrogenase (quinone) (non-electrogenic) activity"/>
    <property type="evidence" value="ECO:0007669"/>
    <property type="project" value="UniProtKB-UniRule"/>
</dbReference>
<feature type="transmembrane region" description="Helical" evidence="5">
    <location>
        <begin position="266"/>
        <end position="288"/>
    </location>
</feature>
<sequence>MKFMIPGLRPLTPEIVMTVLALAILLADLVIKRKETLATLSIICVFVVAYTFSGSLGTAFGGMFISDGYSTFFKIVFILNVILTVLISVKYIAIEKVNLGEYYGLILFSTLGMMIMASAGDLIVLYLGLELMALSTYILAGFIRYDVKSNEAAIKYFLLGAFASAFLLYGTSMIYGLTGTTNLAAISEYINQHGLTGNPVLTLAMVFLVVAFSFKIAAVPFHMWTPDAYEGAPTSITAFMSVGPKAAGFAVMGRVLLHALYPIKPLWATVLIPVAILTMGVGNIVAISQTNIKRMLAYSSIAHAGYALLGVIAGTADGLASMMTYLLIYAFMNIGAFAVIIMLRSEGFKGDMISDYEGLWHTHPLAASLMIVFMFSLTGIPPTAGFMGKFYLFASAINAGYMWLVIIAVIFSAISAYFYLRIVMYMCMREPRQTVALSTSPSIGLALAITLAGVIVIGVLPAQVVNLARIAFP</sequence>
<dbReference type="EC" id="7.1.1.-" evidence="5"/>
<dbReference type="GO" id="GO:0048038">
    <property type="term" value="F:quinone binding"/>
    <property type="evidence" value="ECO:0007669"/>
    <property type="project" value="UniProtKB-KW"/>
</dbReference>
<comment type="function">
    <text evidence="5">NDH-1 shuttles electrons from NADH, via FMN and iron-sulfur (Fe-S) centers, to quinones in the respiratory chain. The immediate electron acceptor for the enzyme in this species is believed to be ubiquinone. Couples the redox reaction to proton translocation (for every two electrons transferred, four hydrogen ions are translocated across the cytoplasmic membrane), and thus conserves the redox energy in a proton gradient.</text>
</comment>